<name>A0AAE6FXQ6_MYXXA</name>
<evidence type="ECO:0000313" key="2">
    <source>
        <dbReference type="Proteomes" id="UP000320179"/>
    </source>
</evidence>
<dbReference type="EMBL" id="CP017174">
    <property type="protein sequence ID" value="QDE67080.1"/>
    <property type="molecule type" value="Genomic_DNA"/>
</dbReference>
<evidence type="ECO:0000313" key="1">
    <source>
        <dbReference type="EMBL" id="QDE67080.1"/>
    </source>
</evidence>
<reference evidence="1 2" key="1">
    <citation type="journal article" date="2019" name="Science">
        <title>Social genes are selection hotspots in kin groups of a soil microbe.</title>
        <authorList>
            <person name="Wielgoss S."/>
            <person name="Wolfensberger R."/>
            <person name="Sun L."/>
            <person name="Fiegna F."/>
            <person name="Velicer G.J."/>
        </authorList>
    </citation>
    <scope>NUCLEOTIDE SEQUENCE [LARGE SCALE GENOMIC DNA]</scope>
    <source>
        <strain evidence="1 2">MC3.5.9c15</strain>
    </source>
</reference>
<dbReference type="Proteomes" id="UP000320179">
    <property type="component" value="Chromosome"/>
</dbReference>
<dbReference type="RefSeq" id="WP_140788937.1">
    <property type="nucleotide sequence ID" value="NZ_CP017169.1"/>
</dbReference>
<gene>
    <name evidence="1" type="ORF">BHS09_08710</name>
</gene>
<proteinExistence type="predicted"/>
<dbReference type="AlphaFoldDB" id="A0AAE6FXQ6"/>
<organism evidence="1 2">
    <name type="scientific">Myxococcus xanthus</name>
    <dbReference type="NCBI Taxonomy" id="34"/>
    <lineage>
        <taxon>Bacteria</taxon>
        <taxon>Pseudomonadati</taxon>
        <taxon>Myxococcota</taxon>
        <taxon>Myxococcia</taxon>
        <taxon>Myxococcales</taxon>
        <taxon>Cystobacterineae</taxon>
        <taxon>Myxococcaceae</taxon>
        <taxon>Myxococcus</taxon>
    </lineage>
</organism>
<sequence length="178" mass="19789">MARKILSSGQHSNALPHINLQRATLPWERLPGQADENKSWLALLLFRESDFANGEERPRVRTLTLRELLAMPAATARVPSLTPEPGQQESNEAVVIDVQRRLLEPLVPTLAELEFLAHAHVRKSTSGVPEGEAEATLISKRLPDPGGRNDMYLVSLEGRYRNEAFDFMARGRPSGFAS</sequence>
<protein>
    <submittedName>
        <fullName evidence="1">Uncharacterized protein</fullName>
    </submittedName>
</protein>
<accession>A0AAE6FXQ6</accession>